<name>A0A218ZB01_9HELO</name>
<dbReference type="Proteomes" id="UP000242519">
    <property type="component" value="Unassembled WGS sequence"/>
</dbReference>
<evidence type="ECO:0000313" key="2">
    <source>
        <dbReference type="EMBL" id="OWP05261.1"/>
    </source>
</evidence>
<organism evidence="2 3">
    <name type="scientific">Diplocarpon coronariae</name>
    <dbReference type="NCBI Taxonomy" id="2795749"/>
    <lineage>
        <taxon>Eukaryota</taxon>
        <taxon>Fungi</taxon>
        <taxon>Dikarya</taxon>
        <taxon>Ascomycota</taxon>
        <taxon>Pezizomycotina</taxon>
        <taxon>Leotiomycetes</taxon>
        <taxon>Helotiales</taxon>
        <taxon>Drepanopezizaceae</taxon>
        <taxon>Diplocarpon</taxon>
    </lineage>
</organism>
<feature type="region of interest" description="Disordered" evidence="1">
    <location>
        <begin position="46"/>
        <end position="74"/>
    </location>
</feature>
<reference evidence="2 3" key="1">
    <citation type="submission" date="2017-04" db="EMBL/GenBank/DDBJ databases">
        <title>Draft genome sequence of Marssonina coronaria NL1: causal agent of apple blotch.</title>
        <authorList>
            <person name="Cheng Q."/>
        </authorList>
    </citation>
    <scope>NUCLEOTIDE SEQUENCE [LARGE SCALE GENOMIC DNA]</scope>
    <source>
        <strain evidence="2 3">NL1</strain>
    </source>
</reference>
<protein>
    <submittedName>
        <fullName evidence="2">Uncharacterized protein</fullName>
    </submittedName>
</protein>
<comment type="caution">
    <text evidence="2">The sequence shown here is derived from an EMBL/GenBank/DDBJ whole genome shotgun (WGS) entry which is preliminary data.</text>
</comment>
<feature type="compositionally biased region" description="Basic and acidic residues" evidence="1">
    <location>
        <begin position="65"/>
        <end position="74"/>
    </location>
</feature>
<dbReference type="EMBL" id="MZNU01000076">
    <property type="protein sequence ID" value="OWP05261.1"/>
    <property type="molecule type" value="Genomic_DNA"/>
</dbReference>
<keyword evidence="3" id="KW-1185">Reference proteome</keyword>
<feature type="compositionally biased region" description="Polar residues" evidence="1">
    <location>
        <begin position="47"/>
        <end position="64"/>
    </location>
</feature>
<accession>A0A218ZB01</accession>
<dbReference type="AlphaFoldDB" id="A0A218ZB01"/>
<proteinExistence type="predicted"/>
<evidence type="ECO:0000313" key="3">
    <source>
        <dbReference type="Proteomes" id="UP000242519"/>
    </source>
</evidence>
<dbReference type="InParanoid" id="A0A218ZB01"/>
<gene>
    <name evidence="2" type="ORF">B2J93_8003</name>
</gene>
<sequence length="137" mass="15728">MATARHTEPIIPQQIPYDQERQQELRWVESMVRPLRLRLSKRFCAFQKSSPGQPQPSRRANTSARTKDCQSSRDKRITPHNLCILYHQFATYHHGTLLYTKLDGSADSVGRFILLSGPAPAYQGRYRPIHSTPPSRA</sequence>
<evidence type="ECO:0000256" key="1">
    <source>
        <dbReference type="SAM" id="MobiDB-lite"/>
    </source>
</evidence>